<evidence type="ECO:0000256" key="1">
    <source>
        <dbReference type="SAM" id="MobiDB-lite"/>
    </source>
</evidence>
<proteinExistence type="predicted"/>
<dbReference type="AlphaFoldDB" id="A0AAD4LJ37"/>
<organism evidence="2 3">
    <name type="scientific">Lactarius akahatsu</name>
    <dbReference type="NCBI Taxonomy" id="416441"/>
    <lineage>
        <taxon>Eukaryota</taxon>
        <taxon>Fungi</taxon>
        <taxon>Dikarya</taxon>
        <taxon>Basidiomycota</taxon>
        <taxon>Agaricomycotina</taxon>
        <taxon>Agaricomycetes</taxon>
        <taxon>Russulales</taxon>
        <taxon>Russulaceae</taxon>
        <taxon>Lactarius</taxon>
    </lineage>
</organism>
<feature type="compositionally biased region" description="Acidic residues" evidence="1">
    <location>
        <begin position="359"/>
        <end position="375"/>
    </location>
</feature>
<dbReference type="InterPro" id="IPR011990">
    <property type="entry name" value="TPR-like_helical_dom_sf"/>
</dbReference>
<gene>
    <name evidence="2" type="ORF">EDB92DRAFT_1848429</name>
</gene>
<feature type="compositionally biased region" description="Basic residues" evidence="1">
    <location>
        <begin position="1"/>
        <end position="12"/>
    </location>
</feature>
<dbReference type="Proteomes" id="UP001201163">
    <property type="component" value="Unassembled WGS sequence"/>
</dbReference>
<dbReference type="SUPFAM" id="SSF48452">
    <property type="entry name" value="TPR-like"/>
    <property type="match status" value="1"/>
</dbReference>
<dbReference type="Pfam" id="PF14559">
    <property type="entry name" value="TPR_19"/>
    <property type="match status" value="1"/>
</dbReference>
<reference evidence="2" key="1">
    <citation type="submission" date="2022-01" db="EMBL/GenBank/DDBJ databases">
        <title>Comparative genomics reveals a dynamic genome evolution in the ectomycorrhizal milk-cap (Lactarius) mushrooms.</title>
        <authorList>
            <consortium name="DOE Joint Genome Institute"/>
            <person name="Lebreton A."/>
            <person name="Tang N."/>
            <person name="Kuo A."/>
            <person name="LaButti K."/>
            <person name="Drula E."/>
            <person name="Barry K."/>
            <person name="Clum A."/>
            <person name="Lipzen A."/>
            <person name="Mousain D."/>
            <person name="Ng V."/>
            <person name="Wang R."/>
            <person name="Wang X."/>
            <person name="Dai Y."/>
            <person name="Henrissat B."/>
            <person name="Grigoriev I.V."/>
            <person name="Guerin-Laguette A."/>
            <person name="Yu F."/>
            <person name="Martin F.M."/>
        </authorList>
    </citation>
    <scope>NUCLEOTIDE SEQUENCE</scope>
    <source>
        <strain evidence="2">QP</strain>
    </source>
</reference>
<sequence>MGRTRAKNRKARPPIDDLAERQGEKKSEPTIEALLEKAQELIVQCDYDLAGRFIDRVLKRAPDNAEAKEMLGVAQLETGLLDAAKQTFLSLLPPNPGAPSPTPPSAHLYLAQLSDSDPQMALVHYSAAVDILMLQLKGKERAVDITLANSDEEETKRTIVRALIGQVEIWMDPAYDLCFDPAAEANCEELLKAALQVDPENTEALQSLASVRMSQQRPEEAKGFLEKAWSTWQDLEADDPRLPPIASRLSLTKLFLELSLFTPALMVLQGIMASDDEEVEAWYLEGWCFFLMSEQAREQGGKLDELTWEELARDSRDCLETCKMLHVNQGHPDLPIREHVEELISKLEELGVKPSPEDGGQDDDDDENWEDEESDSSNSDVEMS</sequence>
<dbReference type="EMBL" id="JAKELL010000013">
    <property type="protein sequence ID" value="KAH8994952.1"/>
    <property type="molecule type" value="Genomic_DNA"/>
</dbReference>
<evidence type="ECO:0000313" key="3">
    <source>
        <dbReference type="Proteomes" id="UP001201163"/>
    </source>
</evidence>
<protein>
    <submittedName>
        <fullName evidence="2">TPR-like protein</fullName>
    </submittedName>
</protein>
<accession>A0AAD4LJ37</accession>
<name>A0AAD4LJ37_9AGAM</name>
<keyword evidence="3" id="KW-1185">Reference proteome</keyword>
<dbReference type="CDD" id="cd24142">
    <property type="entry name" value="ACL4-like"/>
    <property type="match status" value="1"/>
</dbReference>
<dbReference type="Gene3D" id="1.25.40.10">
    <property type="entry name" value="Tetratricopeptide repeat domain"/>
    <property type="match status" value="2"/>
</dbReference>
<feature type="region of interest" description="Disordered" evidence="1">
    <location>
        <begin position="1"/>
        <end position="27"/>
    </location>
</feature>
<evidence type="ECO:0000313" key="2">
    <source>
        <dbReference type="EMBL" id="KAH8994952.1"/>
    </source>
</evidence>
<comment type="caution">
    <text evidence="2">The sequence shown here is derived from an EMBL/GenBank/DDBJ whole genome shotgun (WGS) entry which is preliminary data.</text>
</comment>
<feature type="region of interest" description="Disordered" evidence="1">
    <location>
        <begin position="347"/>
        <end position="384"/>
    </location>
</feature>
<feature type="compositionally biased region" description="Basic and acidic residues" evidence="1">
    <location>
        <begin position="13"/>
        <end position="27"/>
    </location>
</feature>
<dbReference type="Pfam" id="PF13432">
    <property type="entry name" value="TPR_16"/>
    <property type="match status" value="1"/>
</dbReference>